<dbReference type="Pfam" id="PF00248">
    <property type="entry name" value="Aldo_ket_red"/>
    <property type="match status" value="1"/>
</dbReference>
<dbReference type="Gene3D" id="3.20.20.100">
    <property type="entry name" value="NADP-dependent oxidoreductase domain"/>
    <property type="match status" value="1"/>
</dbReference>
<evidence type="ECO:0000313" key="3">
    <source>
        <dbReference type="Proteomes" id="UP001461163"/>
    </source>
</evidence>
<dbReference type="InterPro" id="IPR023210">
    <property type="entry name" value="NADP_OxRdtase_dom"/>
</dbReference>
<evidence type="ECO:0000259" key="1">
    <source>
        <dbReference type="Pfam" id="PF00248"/>
    </source>
</evidence>
<dbReference type="Proteomes" id="UP001461163">
    <property type="component" value="Unassembled WGS sequence"/>
</dbReference>
<dbReference type="PANTHER" id="PTHR43364:SF1">
    <property type="entry name" value="OXIDOREDUCTASE YDHF"/>
    <property type="match status" value="1"/>
</dbReference>
<dbReference type="PANTHER" id="PTHR43364">
    <property type="entry name" value="NADH-SPECIFIC METHYLGLYOXAL REDUCTASE-RELATED"/>
    <property type="match status" value="1"/>
</dbReference>
<reference evidence="2 3" key="1">
    <citation type="submission" date="2024-03" db="EMBL/GenBank/DDBJ databases">
        <title>Community enrichment and isolation of bacterial strains for fucoidan degradation.</title>
        <authorList>
            <person name="Sichert A."/>
        </authorList>
    </citation>
    <scope>NUCLEOTIDE SEQUENCE [LARGE SCALE GENOMIC DNA]</scope>
    <source>
        <strain evidence="2 3">AS12</strain>
    </source>
</reference>
<evidence type="ECO:0000313" key="2">
    <source>
        <dbReference type="EMBL" id="MEM5496310.1"/>
    </source>
</evidence>
<accession>A0ABU9SRZ0</accession>
<dbReference type="RefSeq" id="WP_006993399.1">
    <property type="nucleotide sequence ID" value="NZ_JBBMQS010000001.1"/>
</dbReference>
<keyword evidence="3" id="KW-1185">Reference proteome</keyword>
<organism evidence="2 3">
    <name type="scientific">Paraglaciecola mesophila</name>
    <dbReference type="NCBI Taxonomy" id="197222"/>
    <lineage>
        <taxon>Bacteria</taxon>
        <taxon>Pseudomonadati</taxon>
        <taxon>Pseudomonadota</taxon>
        <taxon>Gammaproteobacteria</taxon>
        <taxon>Alteromonadales</taxon>
        <taxon>Alteromonadaceae</taxon>
        <taxon>Paraglaciecola</taxon>
    </lineage>
</organism>
<dbReference type="SUPFAM" id="SSF51430">
    <property type="entry name" value="NAD(P)-linked oxidoreductase"/>
    <property type="match status" value="1"/>
</dbReference>
<dbReference type="CDD" id="cd19092">
    <property type="entry name" value="AKR_BsYcsN_EcYdhF-like"/>
    <property type="match status" value="1"/>
</dbReference>
<sequence length="325" mass="36334">MTNSSSPLTHYLPNVSSIVYGCMGLGGNWDDSPITNAYVEQANDCVNTALESGINFFDHADIYTLGKAEQVFGKVLSERPQLRKKIYIQSKCGIRFADANGPKRYDLSADWIEASVESSLQRLNTDYLDVLMLHRPDPLMQPEEIARAFEALKREGKVHHFAVSNMQHHQIAFLQHALDEPLVANQIEASLLKQDWIDEGVYAGNSEGRDINFTSGTLEYCRRQNIQLQSWGSLAQGLYSGRDVKGESDAVQRTSLLVTTLADVYSTSPEAIVLAWLMRHPVRMQPVIGTTDCARIAASCQAMNIQLSREHWYALYVSAKGHELP</sequence>
<feature type="domain" description="NADP-dependent oxidoreductase" evidence="1">
    <location>
        <begin position="18"/>
        <end position="312"/>
    </location>
</feature>
<comment type="caution">
    <text evidence="2">The sequence shown here is derived from an EMBL/GenBank/DDBJ whole genome shotgun (WGS) entry which is preliminary data.</text>
</comment>
<proteinExistence type="predicted"/>
<dbReference type="InterPro" id="IPR036812">
    <property type="entry name" value="NAD(P)_OxRdtase_dom_sf"/>
</dbReference>
<dbReference type="InterPro" id="IPR050523">
    <property type="entry name" value="AKR_Detox_Biosynth"/>
</dbReference>
<name>A0ABU9SRZ0_9ALTE</name>
<protein>
    <submittedName>
        <fullName evidence="2">Aldo/keto reductase</fullName>
    </submittedName>
</protein>
<dbReference type="EMBL" id="JBBMQS010000001">
    <property type="protein sequence ID" value="MEM5496310.1"/>
    <property type="molecule type" value="Genomic_DNA"/>
</dbReference>
<gene>
    <name evidence="2" type="ORF">WNY77_02760</name>
</gene>